<evidence type="ECO:0000313" key="3">
    <source>
        <dbReference type="Proteomes" id="UP000312102"/>
    </source>
</evidence>
<evidence type="ECO:0000313" key="2">
    <source>
        <dbReference type="EMBL" id="QDD13646.1"/>
    </source>
</evidence>
<name>A0AAE6FTP8_9PROT</name>
<dbReference type="AlphaFoldDB" id="A0AAE6FTP8"/>
<keyword evidence="3" id="KW-1185">Reference proteome</keyword>
<keyword evidence="1" id="KW-1133">Transmembrane helix</keyword>
<reference evidence="2 3" key="1">
    <citation type="journal article" date="2019" name="ISME J.">
        <title>Evolution in action: habitat transition from sediment to the pelagial leads to genome streamlining in Methylophilaceae.</title>
        <authorList>
            <person name="Salcher M."/>
            <person name="Schaefle D."/>
            <person name="Kaspar M."/>
            <person name="Neuenschwander S.M."/>
            <person name="Ghai R."/>
        </authorList>
    </citation>
    <scope>NUCLEOTIDE SEQUENCE [LARGE SCALE GENOMIC DNA]</scope>
    <source>
        <strain evidence="2 3">MMS-RI-1</strain>
    </source>
</reference>
<dbReference type="EMBL" id="CP040986">
    <property type="protein sequence ID" value="QDD13646.1"/>
    <property type="molecule type" value="Genomic_DNA"/>
</dbReference>
<accession>A0AAE6FTP8</accession>
<keyword evidence="1" id="KW-0472">Membrane</keyword>
<sequence>MDTLSHALWGYGLFGYKRYPWSAIFFGSMPDLISFGFLMLINLMTGHWHFGKPALDSLPSWIFPAYSIGHSFMVCLPIIYLVYRFNRAFAMAMLAWPFHIILDFPFHSKAFFATPIFWPLSDYKMDGVPWTHWYIWYPNILFLSILLFYRYKKNFKKFNQ</sequence>
<gene>
    <name evidence="2" type="ORF">FIT61_04200</name>
</gene>
<dbReference type="KEGG" id="mrk:FIT61_04200"/>
<feature type="transmembrane region" description="Helical" evidence="1">
    <location>
        <begin position="61"/>
        <end position="83"/>
    </location>
</feature>
<feature type="transmembrane region" description="Helical" evidence="1">
    <location>
        <begin position="21"/>
        <end position="41"/>
    </location>
</feature>
<dbReference type="RefSeq" id="WP_139883450.1">
    <property type="nucleotide sequence ID" value="NZ_CP040986.1"/>
</dbReference>
<evidence type="ECO:0000256" key="1">
    <source>
        <dbReference type="SAM" id="Phobius"/>
    </source>
</evidence>
<organism evidence="2 3">
    <name type="scientific">Candidatus Methylopumilus rimovensis</name>
    <dbReference type="NCBI Taxonomy" id="2588535"/>
    <lineage>
        <taxon>Bacteria</taxon>
        <taxon>Pseudomonadati</taxon>
        <taxon>Pseudomonadota</taxon>
        <taxon>Betaproteobacteria</taxon>
        <taxon>Nitrosomonadales</taxon>
        <taxon>Methylophilaceae</taxon>
        <taxon>Candidatus Methylopumilus</taxon>
    </lineage>
</organism>
<feature type="transmembrane region" description="Helical" evidence="1">
    <location>
        <begin position="95"/>
        <end position="118"/>
    </location>
</feature>
<keyword evidence="1" id="KW-0812">Transmembrane</keyword>
<proteinExistence type="predicted"/>
<dbReference type="Proteomes" id="UP000312102">
    <property type="component" value="Chromosome"/>
</dbReference>
<protein>
    <submittedName>
        <fullName evidence="2">Uncharacterized protein</fullName>
    </submittedName>
</protein>
<feature type="transmembrane region" description="Helical" evidence="1">
    <location>
        <begin position="130"/>
        <end position="149"/>
    </location>
</feature>